<comment type="caution">
    <text evidence="1">The sequence shown here is derived from an EMBL/GenBank/DDBJ whole genome shotgun (WGS) entry which is preliminary data.</text>
</comment>
<sequence>MDSFEDALRVRGPAFDAGDELVGSVHVVDLDGPAHARAFAFDEPSYQIGAYREVMLRRWHNALGRSMWEYPHLDEPEGLFLVMGFEPDPRAPFEDELPNADLVAFGHLLSDDGSWQLGTVAIVRAMDIDNAGSLLHGRGLIGVEAHGWTFGGRP</sequence>
<dbReference type="AlphaFoldDB" id="A0A853DFS8"/>
<protein>
    <recommendedName>
        <fullName evidence="3">YCII-related domain-containing protein</fullName>
    </recommendedName>
</protein>
<evidence type="ECO:0008006" key="3">
    <source>
        <dbReference type="Google" id="ProtNLM"/>
    </source>
</evidence>
<organism evidence="1 2">
    <name type="scientific">Allobranchiibius huperziae</name>
    <dbReference type="NCBI Taxonomy" id="1874116"/>
    <lineage>
        <taxon>Bacteria</taxon>
        <taxon>Bacillati</taxon>
        <taxon>Actinomycetota</taxon>
        <taxon>Actinomycetes</taxon>
        <taxon>Micrococcales</taxon>
        <taxon>Dermacoccaceae</taxon>
        <taxon>Allobranchiibius</taxon>
    </lineage>
</organism>
<proteinExistence type="predicted"/>
<dbReference type="EMBL" id="JACCFW010000001">
    <property type="protein sequence ID" value="NYJ76386.1"/>
    <property type="molecule type" value="Genomic_DNA"/>
</dbReference>
<keyword evidence="2" id="KW-1185">Reference proteome</keyword>
<accession>A0A853DFS8</accession>
<gene>
    <name evidence="1" type="ORF">HNR15_003349</name>
</gene>
<dbReference type="Gene3D" id="3.30.70.1060">
    <property type="entry name" value="Dimeric alpha+beta barrel"/>
    <property type="match status" value="1"/>
</dbReference>
<dbReference type="Proteomes" id="UP000571817">
    <property type="component" value="Unassembled WGS sequence"/>
</dbReference>
<name>A0A853DFS8_9MICO</name>
<reference evidence="1 2" key="1">
    <citation type="submission" date="2020-07" db="EMBL/GenBank/DDBJ databases">
        <title>Sequencing the genomes of 1000 actinobacteria strains.</title>
        <authorList>
            <person name="Klenk H.-P."/>
        </authorList>
    </citation>
    <scope>NUCLEOTIDE SEQUENCE [LARGE SCALE GENOMIC DNA]</scope>
    <source>
        <strain evidence="1 2">DSM 29531</strain>
    </source>
</reference>
<evidence type="ECO:0000313" key="2">
    <source>
        <dbReference type="Proteomes" id="UP000571817"/>
    </source>
</evidence>
<evidence type="ECO:0000313" key="1">
    <source>
        <dbReference type="EMBL" id="NYJ76386.1"/>
    </source>
</evidence>